<evidence type="ECO:0000313" key="6">
    <source>
        <dbReference type="EMBL" id="KAF9077997.1"/>
    </source>
</evidence>
<evidence type="ECO:0000259" key="5">
    <source>
        <dbReference type="PROSITE" id="PS51501"/>
    </source>
</evidence>
<evidence type="ECO:0000256" key="1">
    <source>
        <dbReference type="ARBA" id="ARBA00022723"/>
    </source>
</evidence>
<dbReference type="GO" id="GO:0006457">
    <property type="term" value="P:protein folding"/>
    <property type="evidence" value="ECO:0007669"/>
    <property type="project" value="TreeGrafter"/>
</dbReference>
<dbReference type="PROSITE" id="PS51501">
    <property type="entry name" value="ZF_DNL"/>
    <property type="match status" value="1"/>
</dbReference>
<protein>
    <submittedName>
        <fullName evidence="6">DNL zinc finger-domain-containing protein</fullName>
    </submittedName>
</protein>
<evidence type="ECO:0000256" key="2">
    <source>
        <dbReference type="ARBA" id="ARBA00022771"/>
    </source>
</evidence>
<dbReference type="GO" id="GO:0051087">
    <property type="term" value="F:protein-folding chaperone binding"/>
    <property type="evidence" value="ECO:0007669"/>
    <property type="project" value="TreeGrafter"/>
</dbReference>
<dbReference type="Pfam" id="PF05180">
    <property type="entry name" value="zf-DNL"/>
    <property type="match status" value="1"/>
</dbReference>
<keyword evidence="3" id="KW-0862">Zinc</keyword>
<dbReference type="GO" id="GO:0008270">
    <property type="term" value="F:zinc ion binding"/>
    <property type="evidence" value="ECO:0007669"/>
    <property type="project" value="UniProtKB-KW"/>
</dbReference>
<dbReference type="PANTHER" id="PTHR20922:SF13">
    <property type="entry name" value="DNL-TYPE ZINC FINGER PROTEIN"/>
    <property type="match status" value="1"/>
</dbReference>
<dbReference type="GO" id="GO:0050821">
    <property type="term" value="P:protein stabilization"/>
    <property type="evidence" value="ECO:0007669"/>
    <property type="project" value="TreeGrafter"/>
</dbReference>
<keyword evidence="1" id="KW-0479">Metal-binding</keyword>
<dbReference type="InterPro" id="IPR007853">
    <property type="entry name" value="Znf_DNL-typ"/>
</dbReference>
<keyword evidence="7" id="KW-1185">Reference proteome</keyword>
<dbReference type="Proteomes" id="UP000772434">
    <property type="component" value="Unassembled WGS sequence"/>
</dbReference>
<proteinExistence type="predicted"/>
<reference evidence="6" key="1">
    <citation type="submission" date="2020-11" db="EMBL/GenBank/DDBJ databases">
        <authorList>
            <consortium name="DOE Joint Genome Institute"/>
            <person name="Ahrendt S."/>
            <person name="Riley R."/>
            <person name="Andreopoulos W."/>
            <person name="Labutti K."/>
            <person name="Pangilinan J."/>
            <person name="Ruiz-Duenas F.J."/>
            <person name="Barrasa J.M."/>
            <person name="Sanchez-Garcia M."/>
            <person name="Camarero S."/>
            <person name="Miyauchi S."/>
            <person name="Serrano A."/>
            <person name="Linde D."/>
            <person name="Babiker R."/>
            <person name="Drula E."/>
            <person name="Ayuso-Fernandez I."/>
            <person name="Pacheco R."/>
            <person name="Padilla G."/>
            <person name="Ferreira P."/>
            <person name="Barriuso J."/>
            <person name="Kellner H."/>
            <person name="Castanera R."/>
            <person name="Alfaro M."/>
            <person name="Ramirez L."/>
            <person name="Pisabarro A.G."/>
            <person name="Kuo A."/>
            <person name="Tritt A."/>
            <person name="Lipzen A."/>
            <person name="He G."/>
            <person name="Yan M."/>
            <person name="Ng V."/>
            <person name="Cullen D."/>
            <person name="Martin F."/>
            <person name="Rosso M.-N."/>
            <person name="Henrissat B."/>
            <person name="Hibbett D."/>
            <person name="Martinez A.T."/>
            <person name="Grigoriev I.V."/>
        </authorList>
    </citation>
    <scope>NUCLEOTIDE SEQUENCE</scope>
    <source>
        <strain evidence="6">AH 40177</strain>
    </source>
</reference>
<dbReference type="GO" id="GO:0005739">
    <property type="term" value="C:mitochondrion"/>
    <property type="evidence" value="ECO:0007669"/>
    <property type="project" value="TreeGrafter"/>
</dbReference>
<dbReference type="OrthoDB" id="512667at2759"/>
<dbReference type="EMBL" id="JADNRY010000002">
    <property type="protein sequence ID" value="KAF9077997.1"/>
    <property type="molecule type" value="Genomic_DNA"/>
</dbReference>
<evidence type="ECO:0000256" key="4">
    <source>
        <dbReference type="PROSITE-ProRule" id="PRU00834"/>
    </source>
</evidence>
<dbReference type="PANTHER" id="PTHR20922">
    <property type="entry name" value="DNL-TYPE ZINC FINGER PROTEIN"/>
    <property type="match status" value="1"/>
</dbReference>
<dbReference type="GO" id="GO:0030150">
    <property type="term" value="P:protein import into mitochondrial matrix"/>
    <property type="evidence" value="ECO:0007669"/>
    <property type="project" value="TreeGrafter"/>
</dbReference>
<evidence type="ECO:0000313" key="7">
    <source>
        <dbReference type="Proteomes" id="UP000772434"/>
    </source>
</evidence>
<organism evidence="6 7">
    <name type="scientific">Rhodocollybia butyracea</name>
    <dbReference type="NCBI Taxonomy" id="206335"/>
    <lineage>
        <taxon>Eukaryota</taxon>
        <taxon>Fungi</taxon>
        <taxon>Dikarya</taxon>
        <taxon>Basidiomycota</taxon>
        <taxon>Agaricomycotina</taxon>
        <taxon>Agaricomycetes</taxon>
        <taxon>Agaricomycetidae</taxon>
        <taxon>Agaricales</taxon>
        <taxon>Marasmiineae</taxon>
        <taxon>Omphalotaceae</taxon>
        <taxon>Rhodocollybia</taxon>
    </lineage>
</organism>
<feature type="domain" description="DNL-type" evidence="5">
    <location>
        <begin position="3"/>
        <end position="90"/>
    </location>
</feature>
<sequence length="90" mass="10316">KIEPRMSITFTCTVPDCGTRSTHEFAKRSYERGIVIVECPGCHNRHLIADHLGWFNTEESKTRTVEDILQARGEKVRRGHRDETGGVVEY</sequence>
<accession>A0A9P5QBH8</accession>
<dbReference type="InterPro" id="IPR024158">
    <property type="entry name" value="Mt_import_TIM15"/>
</dbReference>
<gene>
    <name evidence="6" type="ORF">BDP27DRAFT_1194013</name>
</gene>
<feature type="non-terminal residue" evidence="6">
    <location>
        <position position="1"/>
    </location>
</feature>
<evidence type="ECO:0000256" key="3">
    <source>
        <dbReference type="ARBA" id="ARBA00022833"/>
    </source>
</evidence>
<dbReference type="AlphaFoldDB" id="A0A9P5QBH8"/>
<keyword evidence="2 4" id="KW-0863">Zinc-finger</keyword>
<name>A0A9P5QBH8_9AGAR</name>
<comment type="caution">
    <text evidence="6">The sequence shown here is derived from an EMBL/GenBank/DDBJ whole genome shotgun (WGS) entry which is preliminary data.</text>
</comment>
<feature type="non-terminal residue" evidence="6">
    <location>
        <position position="90"/>
    </location>
</feature>